<name>A0ABV6UJK0_9ACTN</name>
<evidence type="ECO:0000256" key="1">
    <source>
        <dbReference type="ARBA" id="ARBA00023015"/>
    </source>
</evidence>
<dbReference type="Gene3D" id="1.10.10.60">
    <property type="entry name" value="Homeodomain-like"/>
    <property type="match status" value="1"/>
</dbReference>
<dbReference type="PANTHER" id="PTHR30055">
    <property type="entry name" value="HTH-TYPE TRANSCRIPTIONAL REGULATOR RUTR"/>
    <property type="match status" value="1"/>
</dbReference>
<evidence type="ECO:0000256" key="3">
    <source>
        <dbReference type="ARBA" id="ARBA00023163"/>
    </source>
</evidence>
<keyword evidence="1" id="KW-0805">Transcription regulation</keyword>
<reference evidence="6 7" key="1">
    <citation type="submission" date="2024-09" db="EMBL/GenBank/DDBJ databases">
        <authorList>
            <person name="Lee S.D."/>
        </authorList>
    </citation>
    <scope>NUCLEOTIDE SEQUENCE [LARGE SCALE GENOMIC DNA]</scope>
    <source>
        <strain evidence="6 7">N1-5</strain>
    </source>
</reference>
<dbReference type="InterPro" id="IPR041347">
    <property type="entry name" value="MftR_C"/>
</dbReference>
<keyword evidence="2 4" id="KW-0238">DNA-binding</keyword>
<organism evidence="6 7">
    <name type="scientific">Streptacidiphilus cavernicola</name>
    <dbReference type="NCBI Taxonomy" id="3342716"/>
    <lineage>
        <taxon>Bacteria</taxon>
        <taxon>Bacillati</taxon>
        <taxon>Actinomycetota</taxon>
        <taxon>Actinomycetes</taxon>
        <taxon>Kitasatosporales</taxon>
        <taxon>Streptomycetaceae</taxon>
        <taxon>Streptacidiphilus</taxon>
    </lineage>
</organism>
<comment type="caution">
    <text evidence="6">The sequence shown here is derived from an EMBL/GenBank/DDBJ whole genome shotgun (WGS) entry which is preliminary data.</text>
</comment>
<protein>
    <submittedName>
        <fullName evidence="6">TetR family transcriptional regulator</fullName>
    </submittedName>
</protein>
<dbReference type="InterPro" id="IPR001647">
    <property type="entry name" value="HTH_TetR"/>
</dbReference>
<keyword evidence="3" id="KW-0804">Transcription</keyword>
<dbReference type="SUPFAM" id="SSF46689">
    <property type="entry name" value="Homeodomain-like"/>
    <property type="match status" value="1"/>
</dbReference>
<dbReference type="EMBL" id="JBHEZZ010000004">
    <property type="protein sequence ID" value="MFC1401629.1"/>
    <property type="molecule type" value="Genomic_DNA"/>
</dbReference>
<evidence type="ECO:0000313" key="7">
    <source>
        <dbReference type="Proteomes" id="UP001592528"/>
    </source>
</evidence>
<evidence type="ECO:0000259" key="5">
    <source>
        <dbReference type="PROSITE" id="PS50977"/>
    </source>
</evidence>
<proteinExistence type="predicted"/>
<evidence type="ECO:0000256" key="4">
    <source>
        <dbReference type="PROSITE-ProRule" id="PRU00335"/>
    </source>
</evidence>
<evidence type="ECO:0000256" key="2">
    <source>
        <dbReference type="ARBA" id="ARBA00023125"/>
    </source>
</evidence>
<dbReference type="PANTHER" id="PTHR30055:SF238">
    <property type="entry name" value="MYCOFACTOCIN BIOSYNTHESIS TRANSCRIPTIONAL REGULATOR MFTR-RELATED"/>
    <property type="match status" value="1"/>
</dbReference>
<accession>A0ABV6UJK0</accession>
<dbReference type="Pfam" id="PF00440">
    <property type="entry name" value="TetR_N"/>
    <property type="match status" value="1"/>
</dbReference>
<gene>
    <name evidence="6" type="ORF">ACEZDJ_10045</name>
</gene>
<dbReference type="InterPro" id="IPR050109">
    <property type="entry name" value="HTH-type_TetR-like_transc_reg"/>
</dbReference>
<evidence type="ECO:0000313" key="6">
    <source>
        <dbReference type="EMBL" id="MFC1401629.1"/>
    </source>
</evidence>
<dbReference type="PROSITE" id="PS50977">
    <property type="entry name" value="HTH_TETR_2"/>
    <property type="match status" value="1"/>
</dbReference>
<dbReference type="Gene3D" id="1.10.357.10">
    <property type="entry name" value="Tetracycline Repressor, domain 2"/>
    <property type="match status" value="1"/>
</dbReference>
<sequence>MGLRERKKAETRAALSWAAIRLTVERGFDQVKVEDIAEAAGVSPRTFNNYFSSKAEAVVARQFDRYLRIAEALSERPAEPLWDAITHAVLPQFGPDAETAAHPVGDAARWRAGVYAMIAQQPALQGEMLRAGSAAEARIAEAVAERTGTDPAKDLYPHLVAAAVLAAVNTALTHYLRSDPPVPVERLLTEAITRIAAGLPTP</sequence>
<dbReference type="InterPro" id="IPR009057">
    <property type="entry name" value="Homeodomain-like_sf"/>
</dbReference>
<feature type="domain" description="HTH tetR-type" evidence="5">
    <location>
        <begin position="9"/>
        <end position="69"/>
    </location>
</feature>
<dbReference type="RefSeq" id="WP_030264718.1">
    <property type="nucleotide sequence ID" value="NZ_JBHEZZ010000004.1"/>
</dbReference>
<dbReference type="Pfam" id="PF17754">
    <property type="entry name" value="TetR_C_14"/>
    <property type="match status" value="1"/>
</dbReference>
<dbReference type="Proteomes" id="UP001592528">
    <property type="component" value="Unassembled WGS sequence"/>
</dbReference>
<feature type="DNA-binding region" description="H-T-H motif" evidence="4">
    <location>
        <begin position="32"/>
        <end position="51"/>
    </location>
</feature>
<keyword evidence="7" id="KW-1185">Reference proteome</keyword>